<proteinExistence type="predicted"/>
<dbReference type="AlphaFoldDB" id="A0A2P2PAT7"/>
<organism evidence="2">
    <name type="scientific">Rhizophora mucronata</name>
    <name type="common">Asiatic mangrove</name>
    <dbReference type="NCBI Taxonomy" id="61149"/>
    <lineage>
        <taxon>Eukaryota</taxon>
        <taxon>Viridiplantae</taxon>
        <taxon>Streptophyta</taxon>
        <taxon>Embryophyta</taxon>
        <taxon>Tracheophyta</taxon>
        <taxon>Spermatophyta</taxon>
        <taxon>Magnoliopsida</taxon>
        <taxon>eudicotyledons</taxon>
        <taxon>Gunneridae</taxon>
        <taxon>Pentapetalae</taxon>
        <taxon>rosids</taxon>
        <taxon>fabids</taxon>
        <taxon>Malpighiales</taxon>
        <taxon>Rhizophoraceae</taxon>
        <taxon>Rhizophora</taxon>
    </lineage>
</organism>
<reference evidence="2" key="1">
    <citation type="submission" date="2018-02" db="EMBL/GenBank/DDBJ databases">
        <title>Rhizophora mucronata_Transcriptome.</title>
        <authorList>
            <person name="Meera S.P."/>
            <person name="Sreeshan A."/>
            <person name="Augustine A."/>
        </authorList>
    </citation>
    <scope>NUCLEOTIDE SEQUENCE</scope>
    <source>
        <tissue evidence="2">Leaf</tissue>
    </source>
</reference>
<name>A0A2P2PAT7_RHIMU</name>
<evidence type="ECO:0000256" key="1">
    <source>
        <dbReference type="SAM" id="MobiDB-lite"/>
    </source>
</evidence>
<sequence length="26" mass="2895">MNSERYSTGTNRKNLVAQNQNADLIG</sequence>
<protein>
    <submittedName>
        <fullName evidence="2">Uncharacterized protein</fullName>
    </submittedName>
</protein>
<feature type="region of interest" description="Disordered" evidence="1">
    <location>
        <begin position="1"/>
        <end position="26"/>
    </location>
</feature>
<dbReference type="EMBL" id="GGEC01071315">
    <property type="protein sequence ID" value="MBX51799.1"/>
    <property type="molecule type" value="Transcribed_RNA"/>
</dbReference>
<accession>A0A2P2PAT7</accession>
<evidence type="ECO:0000313" key="2">
    <source>
        <dbReference type="EMBL" id="MBX51799.1"/>
    </source>
</evidence>